<dbReference type="GO" id="GO:0010992">
    <property type="term" value="P:ubiquitin recycling"/>
    <property type="evidence" value="ECO:0007669"/>
    <property type="project" value="TreeGrafter"/>
</dbReference>
<dbReference type="PANTHER" id="PTHR19849:SF0">
    <property type="entry name" value="PHOSPHOLIPASE A-2-ACTIVATING PROTEIN"/>
    <property type="match status" value="1"/>
</dbReference>
<evidence type="ECO:0000259" key="7">
    <source>
        <dbReference type="PROSITE" id="PS51394"/>
    </source>
</evidence>
<dbReference type="PRINTS" id="PR00320">
    <property type="entry name" value="GPROTEINBRPT"/>
</dbReference>
<dbReference type="OrthoDB" id="10265988at2759"/>
<dbReference type="PROSITE" id="PS50082">
    <property type="entry name" value="WD_REPEATS_2"/>
    <property type="match status" value="4"/>
</dbReference>
<evidence type="ECO:0000256" key="5">
    <source>
        <dbReference type="PROSITE-ProRule" id="PRU00221"/>
    </source>
</evidence>
<dbReference type="AlphaFoldDB" id="A0A167ZIB6"/>
<dbReference type="PROSITE" id="PS50294">
    <property type="entry name" value="WD_REPEATS_REGION"/>
    <property type="match status" value="3"/>
</dbReference>
<keyword evidence="2" id="KW-0963">Cytoplasm</keyword>
<feature type="repeat" description="WD" evidence="5">
    <location>
        <begin position="234"/>
        <end position="265"/>
    </location>
</feature>
<dbReference type="InterPro" id="IPR015943">
    <property type="entry name" value="WD40/YVTN_repeat-like_dom_sf"/>
</dbReference>
<evidence type="ECO:0000259" key="8">
    <source>
        <dbReference type="PROSITE" id="PS51396"/>
    </source>
</evidence>
<evidence type="ECO:0000256" key="3">
    <source>
        <dbReference type="ARBA" id="ARBA00022574"/>
    </source>
</evidence>
<gene>
    <name evidence="9" type="ORF">AAP_02780</name>
</gene>
<dbReference type="FunFam" id="2.130.10.10:FF:000236">
    <property type="entry name" value="Polyubiquitin binding protein (Doa1/Ufd3)"/>
    <property type="match status" value="1"/>
</dbReference>
<dbReference type="Proteomes" id="UP000242877">
    <property type="component" value="Unassembled WGS sequence"/>
</dbReference>
<keyword evidence="6" id="KW-0472">Membrane</keyword>
<evidence type="ECO:0000256" key="1">
    <source>
        <dbReference type="ARBA" id="ARBA00004496"/>
    </source>
</evidence>
<dbReference type="PANTHER" id="PTHR19849">
    <property type="entry name" value="PHOSPHOLIPASE A-2-ACTIVATING PROTEIN"/>
    <property type="match status" value="1"/>
</dbReference>
<organism evidence="9 10">
    <name type="scientific">Ascosphaera apis ARSEF 7405</name>
    <dbReference type="NCBI Taxonomy" id="392613"/>
    <lineage>
        <taxon>Eukaryota</taxon>
        <taxon>Fungi</taxon>
        <taxon>Dikarya</taxon>
        <taxon>Ascomycota</taxon>
        <taxon>Pezizomycotina</taxon>
        <taxon>Eurotiomycetes</taxon>
        <taxon>Eurotiomycetidae</taxon>
        <taxon>Onygenales</taxon>
        <taxon>Ascosphaeraceae</taxon>
        <taxon>Ascosphaera</taxon>
    </lineage>
</organism>
<protein>
    <submittedName>
        <fullName evidence="9">WD40/YVTN repeat-like-containing domain protein</fullName>
    </submittedName>
</protein>
<dbReference type="VEuPathDB" id="FungiDB:AAP_02780"/>
<keyword evidence="3 5" id="KW-0853">WD repeat</keyword>
<keyword evidence="6" id="KW-1133">Transmembrane helix</keyword>
<dbReference type="GO" id="GO:0043161">
    <property type="term" value="P:proteasome-mediated ubiquitin-dependent protein catabolic process"/>
    <property type="evidence" value="ECO:0007669"/>
    <property type="project" value="TreeGrafter"/>
</dbReference>
<dbReference type="Pfam" id="PF09070">
    <property type="entry name" value="PFU"/>
    <property type="match status" value="1"/>
</dbReference>
<evidence type="ECO:0000313" key="10">
    <source>
        <dbReference type="Proteomes" id="UP000242877"/>
    </source>
</evidence>
<dbReference type="InterPro" id="IPR020472">
    <property type="entry name" value="WD40_PAC1"/>
</dbReference>
<accession>A0A167ZIB6</accession>
<dbReference type="SMART" id="SM00320">
    <property type="entry name" value="WD40"/>
    <property type="match status" value="6"/>
</dbReference>
<dbReference type="Gene3D" id="2.130.10.10">
    <property type="entry name" value="YVTN repeat-like/Quinoprotein amine dehydrogenase"/>
    <property type="match status" value="1"/>
</dbReference>
<feature type="domain" description="PUL" evidence="8">
    <location>
        <begin position="483"/>
        <end position="770"/>
    </location>
</feature>
<keyword evidence="10" id="KW-1185">Reference proteome</keyword>
<reference evidence="9 10" key="1">
    <citation type="journal article" date="2016" name="Genome Biol. Evol.">
        <title>Divergent and convergent evolution of fungal pathogenicity.</title>
        <authorList>
            <person name="Shang Y."/>
            <person name="Xiao G."/>
            <person name="Zheng P."/>
            <person name="Cen K."/>
            <person name="Zhan S."/>
            <person name="Wang C."/>
        </authorList>
    </citation>
    <scope>NUCLEOTIDE SEQUENCE [LARGE SCALE GENOMIC DNA]</scope>
    <source>
        <strain evidence="9 10">ARSEF 7405</strain>
    </source>
</reference>
<dbReference type="Gene3D" id="3.10.20.870">
    <property type="entry name" value="PFU (PLAA family ubiquitin binding), C-terminal domain"/>
    <property type="match status" value="1"/>
</dbReference>
<feature type="repeat" description="WD" evidence="5">
    <location>
        <begin position="14"/>
        <end position="47"/>
    </location>
</feature>
<dbReference type="GO" id="GO:0005737">
    <property type="term" value="C:cytoplasm"/>
    <property type="evidence" value="ECO:0007669"/>
    <property type="project" value="UniProtKB-SubCell"/>
</dbReference>
<dbReference type="PROSITE" id="PS51396">
    <property type="entry name" value="PUL"/>
    <property type="match status" value="1"/>
</dbReference>
<dbReference type="InterPro" id="IPR015155">
    <property type="entry name" value="PFU"/>
</dbReference>
<dbReference type="CDD" id="cd00200">
    <property type="entry name" value="WD40"/>
    <property type="match status" value="1"/>
</dbReference>
<dbReference type="GO" id="GO:0043130">
    <property type="term" value="F:ubiquitin binding"/>
    <property type="evidence" value="ECO:0007669"/>
    <property type="project" value="TreeGrafter"/>
</dbReference>
<dbReference type="InterPro" id="IPR013535">
    <property type="entry name" value="PUL_dom"/>
</dbReference>
<evidence type="ECO:0000256" key="4">
    <source>
        <dbReference type="ARBA" id="ARBA00022737"/>
    </source>
</evidence>
<feature type="domain" description="PFU" evidence="7">
    <location>
        <begin position="373"/>
        <end position="469"/>
    </location>
</feature>
<dbReference type="SUPFAM" id="SSF50978">
    <property type="entry name" value="WD40 repeat-like"/>
    <property type="match status" value="1"/>
</dbReference>
<keyword evidence="4" id="KW-0677">Repeat</keyword>
<evidence type="ECO:0000313" key="9">
    <source>
        <dbReference type="EMBL" id="KZZ92699.1"/>
    </source>
</evidence>
<dbReference type="Pfam" id="PF08324">
    <property type="entry name" value="PUL"/>
    <property type="match status" value="1"/>
</dbReference>
<name>A0A167ZIB6_9EURO</name>
<dbReference type="InterPro" id="IPR001680">
    <property type="entry name" value="WD40_rpt"/>
</dbReference>
<dbReference type="Gene3D" id="1.25.10.10">
    <property type="entry name" value="Leucine-rich Repeat Variant"/>
    <property type="match status" value="1"/>
</dbReference>
<keyword evidence="6" id="KW-0812">Transmembrane</keyword>
<dbReference type="EMBL" id="AZGZ01000010">
    <property type="protein sequence ID" value="KZZ92699.1"/>
    <property type="molecule type" value="Genomic_DNA"/>
</dbReference>
<evidence type="ECO:0000256" key="2">
    <source>
        <dbReference type="ARBA" id="ARBA00022490"/>
    </source>
</evidence>
<comment type="caution">
    <text evidence="9">The sequence shown here is derived from an EMBL/GenBank/DDBJ whole genome shotgun (WGS) entry which is preliminary data.</text>
</comment>
<dbReference type="Pfam" id="PF00400">
    <property type="entry name" value="WD40"/>
    <property type="match status" value="5"/>
</dbReference>
<feature type="transmembrane region" description="Helical" evidence="6">
    <location>
        <begin position="713"/>
        <end position="733"/>
    </location>
</feature>
<dbReference type="GO" id="GO:0005634">
    <property type="term" value="C:nucleus"/>
    <property type="evidence" value="ECO:0007669"/>
    <property type="project" value="TreeGrafter"/>
</dbReference>
<dbReference type="PROSITE" id="PS51394">
    <property type="entry name" value="PFU"/>
    <property type="match status" value="1"/>
</dbReference>
<feature type="repeat" description="WD" evidence="5">
    <location>
        <begin position="206"/>
        <end position="234"/>
    </location>
</feature>
<dbReference type="InterPro" id="IPR036322">
    <property type="entry name" value="WD40_repeat_dom_sf"/>
</dbReference>
<dbReference type="InterPro" id="IPR011989">
    <property type="entry name" value="ARM-like"/>
</dbReference>
<sequence length="776" mass="84791">MAPSSAPYVLSASFEGHEDDVRAVTFLNANEVASSSRDATVRLWKLDAPPRDPGLLALHGKEFINSIATIPPTDDYPLGLIFAGARDAIIDARAPTTPIDQPAEALLVGHAGNVCALDVAPDNTFLVSGSWDCSAKLWRIGKWECEITFEGHQGSVWAVLAYDSNTIITGCADKQIRVFDITGKLRQTITGTKDVVRALCRLPPNHPSGARFASAGNDGIIRLWTLQGQQLAELHGHENFVYSIASLPTGELVSSGEDRTVRIWQGDRCVQTITHPAISVWSVAACGETGDIVSGASDRIVRVFTRDHARKAEASVLHRFEKSVQESAIPAQQVGNINKDKLPGPEFIQQKSGTKDGQVQMIREANGSVSAYTWSSAANKWENVGTVVDSVGSSGKKVEYNGQDYDYVFDVDIEDGKPPLHLPYNLSQNPYVVAQKFIADNELPVSYIDQVTQFIITNTQGAALDNTSASAPEQVKQETEQPRILPQKTFLSIKEANLKVIHKKIKEINSKLESEGKKDITLNPGEIDLLDGLIEEMQRPGPLATSLGLEQGLLLVARIATEWPASNRIPGLDLLRILAAATPRTAETSYNGTDLITLILQSRVFDVEDLKVNNAMLAVRAITNLFEHEAGRNLVISHLKELTPPISILTGHCLQNQISNRNLVIALATLYINLAVYEAKQAPAHETEAAVQQSLLYMKALHMILTTEKDSEAIYRALVALGTIIFAFGPIVVRTAKDRYDIPAAFRRVLALDAGREPRIQAVTREIMTKMDQISS</sequence>
<comment type="subcellular location">
    <subcellularLocation>
        <location evidence="1">Cytoplasm</location>
    </subcellularLocation>
</comment>
<proteinExistence type="predicted"/>
<feature type="repeat" description="WD" evidence="5">
    <location>
        <begin position="107"/>
        <end position="140"/>
    </location>
</feature>
<dbReference type="InterPro" id="IPR038122">
    <property type="entry name" value="PFU_sf"/>
</dbReference>
<evidence type="ECO:0000256" key="6">
    <source>
        <dbReference type="SAM" id="Phobius"/>
    </source>
</evidence>